<feature type="domain" description="HTH cro/C1-type" evidence="1">
    <location>
        <begin position="7"/>
        <end position="61"/>
    </location>
</feature>
<dbReference type="Pfam" id="PF01381">
    <property type="entry name" value="HTH_3"/>
    <property type="match status" value="1"/>
</dbReference>
<dbReference type="AlphaFoldDB" id="A0AB36DKP5"/>
<sequence>MGYGQKLKKILDEKDMSVRQLAKICNIAPTTLYSIVQRDTDIRYDFALRIANALDIPVASICSDLPYNKDSTLPSLPTMFGDEHNKKAYFSNRTLEIAKLFNYEEFPMLDKLIAEFYVLDDESRKEIFKIIEMKHESHDDVERVEKLKQIK</sequence>
<reference evidence="2" key="1">
    <citation type="journal article" date="2020" name="Cell Host Microbe">
        <title>Functional and Genomic Variation between Human-Derived Isolates of Lachnospiraceae Reveals Inter- and Intra-Species Diversity.</title>
        <authorList>
            <person name="Sorbara M.T."/>
            <person name="Littmann E.R."/>
            <person name="Fontana E."/>
            <person name="Moody T.U."/>
            <person name="Kohout C.E."/>
            <person name="Gjonbalaj M."/>
            <person name="Eaton V."/>
            <person name="Seok R."/>
            <person name="Leiner I.M."/>
            <person name="Pamer E.G."/>
        </authorList>
    </citation>
    <scope>NUCLEOTIDE SEQUENCE</scope>
    <source>
        <strain evidence="2">MSK.11.9</strain>
    </source>
</reference>
<dbReference type="PROSITE" id="PS50943">
    <property type="entry name" value="HTH_CROC1"/>
    <property type="match status" value="1"/>
</dbReference>
<dbReference type="SMART" id="SM00530">
    <property type="entry name" value="HTH_XRE"/>
    <property type="match status" value="1"/>
</dbReference>
<evidence type="ECO:0000313" key="3">
    <source>
        <dbReference type="Proteomes" id="UP001296581"/>
    </source>
</evidence>
<protein>
    <submittedName>
        <fullName evidence="2">Helix-turn-helix transcriptional regulator</fullName>
    </submittedName>
</protein>
<dbReference type="EMBL" id="JAAIRY010000065">
    <property type="protein sequence ID" value="NSI66670.1"/>
    <property type="molecule type" value="Genomic_DNA"/>
</dbReference>
<organism evidence="2 3">
    <name type="scientific">Mediterraneibacter gnavus</name>
    <name type="common">Ruminococcus gnavus</name>
    <dbReference type="NCBI Taxonomy" id="33038"/>
    <lineage>
        <taxon>Bacteria</taxon>
        <taxon>Bacillati</taxon>
        <taxon>Bacillota</taxon>
        <taxon>Clostridia</taxon>
        <taxon>Lachnospirales</taxon>
        <taxon>Lachnospiraceae</taxon>
        <taxon>Mediterraneibacter</taxon>
    </lineage>
</organism>
<dbReference type="InterPro" id="IPR001387">
    <property type="entry name" value="Cro/C1-type_HTH"/>
</dbReference>
<dbReference type="GO" id="GO:0003677">
    <property type="term" value="F:DNA binding"/>
    <property type="evidence" value="ECO:0007669"/>
    <property type="project" value="InterPro"/>
</dbReference>
<gene>
    <name evidence="2" type="ORF">G4981_15680</name>
</gene>
<evidence type="ECO:0000313" key="2">
    <source>
        <dbReference type="EMBL" id="NSI66670.1"/>
    </source>
</evidence>
<dbReference type="RefSeq" id="WP_055169385.1">
    <property type="nucleotide sequence ID" value="NZ_CAXUME010000022.1"/>
</dbReference>
<dbReference type="SUPFAM" id="SSF47413">
    <property type="entry name" value="lambda repressor-like DNA-binding domains"/>
    <property type="match status" value="1"/>
</dbReference>
<evidence type="ECO:0000259" key="1">
    <source>
        <dbReference type="PROSITE" id="PS50943"/>
    </source>
</evidence>
<name>A0AB36DKP5_MEDGN</name>
<proteinExistence type="predicted"/>
<reference evidence="2" key="2">
    <citation type="submission" date="2020-02" db="EMBL/GenBank/DDBJ databases">
        <authorList>
            <person name="Littmann E."/>
            <person name="Sorbara M."/>
        </authorList>
    </citation>
    <scope>NUCLEOTIDE SEQUENCE</scope>
    <source>
        <strain evidence="2">MSK.11.9</strain>
    </source>
</reference>
<accession>A0AB36DKP5</accession>
<dbReference type="InterPro" id="IPR010982">
    <property type="entry name" value="Lambda_DNA-bd_dom_sf"/>
</dbReference>
<dbReference type="CDD" id="cd00093">
    <property type="entry name" value="HTH_XRE"/>
    <property type="match status" value="1"/>
</dbReference>
<dbReference type="Proteomes" id="UP001296581">
    <property type="component" value="Unassembled WGS sequence"/>
</dbReference>
<dbReference type="Gene3D" id="1.10.260.40">
    <property type="entry name" value="lambda repressor-like DNA-binding domains"/>
    <property type="match status" value="1"/>
</dbReference>
<comment type="caution">
    <text evidence="2">The sequence shown here is derived from an EMBL/GenBank/DDBJ whole genome shotgun (WGS) entry which is preliminary data.</text>
</comment>